<name>H6QR34_PUCGT</name>
<dbReference type="STRING" id="418459.H6QR34"/>
<dbReference type="PANTHER" id="PTHR33266:SF1">
    <property type="entry name" value="F-BOX DOMAIN-CONTAINING PROTEIN"/>
    <property type="match status" value="1"/>
</dbReference>
<dbReference type="AlphaFoldDB" id="H6QR34"/>
<evidence type="ECO:0000313" key="2">
    <source>
        <dbReference type="Proteomes" id="UP000008783"/>
    </source>
</evidence>
<organism evidence="1 2">
    <name type="scientific">Puccinia graminis f. sp. tritici (strain CRL 75-36-700-3 / race SCCL)</name>
    <name type="common">Black stem rust fungus</name>
    <dbReference type="NCBI Taxonomy" id="418459"/>
    <lineage>
        <taxon>Eukaryota</taxon>
        <taxon>Fungi</taxon>
        <taxon>Dikarya</taxon>
        <taxon>Basidiomycota</taxon>
        <taxon>Pucciniomycotina</taxon>
        <taxon>Pucciniomycetes</taxon>
        <taxon>Pucciniales</taxon>
        <taxon>Pucciniaceae</taxon>
        <taxon>Puccinia</taxon>
    </lineage>
</organism>
<gene>
    <name evidence="1" type="ORF">PGTG_21301</name>
</gene>
<accession>H6QR34</accession>
<dbReference type="HOGENOM" id="CLU_947097_0_0_1"/>
<dbReference type="RefSeq" id="XP_003890013.1">
    <property type="nucleotide sequence ID" value="XM_003889964.1"/>
</dbReference>
<protein>
    <submittedName>
        <fullName evidence="1">Uncharacterized protein</fullName>
    </submittedName>
</protein>
<dbReference type="VEuPathDB" id="FungiDB:PGTG_21301"/>
<dbReference type="EMBL" id="DS178278">
    <property type="protein sequence ID" value="EHS63009.1"/>
    <property type="molecule type" value="Genomic_DNA"/>
</dbReference>
<reference evidence="2" key="1">
    <citation type="journal article" date="2011" name="Proc. Natl. Acad. Sci. U.S.A.">
        <title>Obligate biotrophy features unraveled by the genomic analysis of rust fungi.</title>
        <authorList>
            <person name="Duplessis S."/>
            <person name="Cuomo C.A."/>
            <person name="Lin Y.-C."/>
            <person name="Aerts A."/>
            <person name="Tisserant E."/>
            <person name="Veneault-Fourrey C."/>
            <person name="Joly D.L."/>
            <person name="Hacquard S."/>
            <person name="Amselem J."/>
            <person name="Cantarel B.L."/>
            <person name="Chiu R."/>
            <person name="Coutinho P.M."/>
            <person name="Feau N."/>
            <person name="Field M."/>
            <person name="Frey P."/>
            <person name="Gelhaye E."/>
            <person name="Goldberg J."/>
            <person name="Grabherr M.G."/>
            <person name="Kodira C.D."/>
            <person name="Kohler A."/>
            <person name="Kuees U."/>
            <person name="Lindquist E.A."/>
            <person name="Lucas S.M."/>
            <person name="Mago R."/>
            <person name="Mauceli E."/>
            <person name="Morin E."/>
            <person name="Murat C."/>
            <person name="Pangilinan J.L."/>
            <person name="Park R."/>
            <person name="Pearson M."/>
            <person name="Quesneville H."/>
            <person name="Rouhier N."/>
            <person name="Sakthikumar S."/>
            <person name="Salamov A.A."/>
            <person name="Schmutz J."/>
            <person name="Selles B."/>
            <person name="Shapiro H."/>
            <person name="Tanguay P."/>
            <person name="Tuskan G.A."/>
            <person name="Henrissat B."/>
            <person name="Van de Peer Y."/>
            <person name="Rouze P."/>
            <person name="Ellis J.G."/>
            <person name="Dodds P.N."/>
            <person name="Schein J.E."/>
            <person name="Zhong S."/>
            <person name="Hamelin R.C."/>
            <person name="Grigoriev I.V."/>
            <person name="Szabo L.J."/>
            <person name="Martin F."/>
        </authorList>
    </citation>
    <scope>NUCLEOTIDE SEQUENCE [LARGE SCALE GENOMIC DNA]</scope>
    <source>
        <strain evidence="2">CRL 75-36-700-3 / race SCCL</strain>
    </source>
</reference>
<dbReference type="PANTHER" id="PTHR33266">
    <property type="entry name" value="CHROMOSOME 15, WHOLE GENOME SHOTGUN SEQUENCE"/>
    <property type="match status" value="1"/>
</dbReference>
<evidence type="ECO:0000313" key="1">
    <source>
        <dbReference type="EMBL" id="EHS63009.1"/>
    </source>
</evidence>
<dbReference type="Proteomes" id="UP000008783">
    <property type="component" value="Unassembled WGS sequence"/>
</dbReference>
<dbReference type="InParanoid" id="H6QR34"/>
<sequence length="294" mass="32900">MRPPQPETCVKFGPSKISYLLPLCTHTCSSNIDTYLCQTSQKSNRKSQATQAKESDTKRARFKILHAEHKDPAQLFDLLSSTAGYIPDKSEVDKVREHNNQLDRVFGFLELSERMRAIVAAYWEAFTSGMQGTFASLQRKLELTNEADQDKITTLIRCAHSVRFPSDNPSGLSNEEMLAAIEGSTPPTKKILTKADRIEWSTAIVQEGFRAEYEGHDLIVLPTLKTLTEFAGLWQRNAYKAPYTSIVGPTMSGNIYWPAPSFRNCKLLPPTGGTEIRHAQALYSLIGCNPQHGF</sequence>
<proteinExistence type="predicted"/>
<dbReference type="GeneID" id="13540477"/>
<dbReference type="OrthoDB" id="2551959at2759"/>
<dbReference type="KEGG" id="pgr:PGTG_21301"/>
<keyword evidence="2" id="KW-1185">Reference proteome</keyword>